<dbReference type="SUPFAM" id="SSF52540">
    <property type="entry name" value="P-loop containing nucleoside triphosphate hydrolases"/>
    <property type="match status" value="2"/>
</dbReference>
<dbReference type="CDD" id="cd17933">
    <property type="entry name" value="DEXSc_RecD-like"/>
    <property type="match status" value="1"/>
</dbReference>
<dbReference type="InterPro" id="IPR003593">
    <property type="entry name" value="AAA+_ATPase"/>
</dbReference>
<keyword evidence="3" id="KW-1185">Reference proteome</keyword>
<dbReference type="SMART" id="SM00382">
    <property type="entry name" value="AAA"/>
    <property type="match status" value="1"/>
</dbReference>
<evidence type="ECO:0000313" key="3">
    <source>
        <dbReference type="Proteomes" id="UP000831390"/>
    </source>
</evidence>
<gene>
    <name evidence="2" type="ORF">MTP16_19355</name>
</gene>
<dbReference type="RefSeq" id="WP_243512953.1">
    <property type="nucleotide sequence ID" value="NZ_CP094534.1"/>
</dbReference>
<dbReference type="EMBL" id="CP094534">
    <property type="protein sequence ID" value="UOE33269.1"/>
    <property type="molecule type" value="Genomic_DNA"/>
</dbReference>
<dbReference type="InterPro" id="IPR054572">
    <property type="entry name" value="TBP-TOTE"/>
</dbReference>
<evidence type="ECO:0000313" key="2">
    <source>
        <dbReference type="EMBL" id="UOE33269.1"/>
    </source>
</evidence>
<dbReference type="CDD" id="cd18809">
    <property type="entry name" value="SF1_C_RecD"/>
    <property type="match status" value="1"/>
</dbReference>
<dbReference type="Pfam" id="PF13604">
    <property type="entry name" value="AAA_30"/>
    <property type="match status" value="1"/>
</dbReference>
<organism evidence="2 3">
    <name type="scientific">Hymenobacter monticola</name>
    <dbReference type="NCBI Taxonomy" id="1705399"/>
    <lineage>
        <taxon>Bacteria</taxon>
        <taxon>Pseudomonadati</taxon>
        <taxon>Bacteroidota</taxon>
        <taxon>Cytophagia</taxon>
        <taxon>Cytophagales</taxon>
        <taxon>Hymenobacteraceae</taxon>
        <taxon>Hymenobacter</taxon>
    </lineage>
</organism>
<sequence>MPLSPDQTAALAAFHKFLDSSEEPVFLLRGYAGTGKTTLLKTLLAELTRPAVLLAPTGRAARVMTRQTGREATTIHRGIYNFEKLRRLEETEDNTGKDDAHKSFKYHFDLANNQATKGTVFVVDEASMIGDKYSESEFFQLGSGRLLSDLLQYVQPSVHNGYKILLVGDRAQLAPVGDPESRALNEQWLCERLGIVGALPGRELTEVMRQQADSGILRNATAVRECLRTSDFNRLRLTRAADVQDVPTGEILATYLGAGGGPQAGDKTVIVTYSNNLARQYNEQVRAHFFPGQTSVAVDDWLIIAQNNYLNPEEAIYNGEFATVLEVGESYGISRKVSIAVTDKKTLEKKRTDVYVPLRWRRVRLRLTRPDGSQYEAERLLLESFLTSIDGQLRPEATRALYIDAVIRWREKTGHDHKHPEFSDFLKNDPQFQALRVKYGYAITCHKAQGGTWDTAFVDFQGYGGQRHAEYFRWVYTAITRAAKQLYLLNPPDFVPWGEMRVFDPLGVPPAPGGIALWPEVLRAQTALFDPLDELESRLGIASRPVAQVQQFRRVAGQLGEMGVNVEDVSDQQHALRYLLRRGEERGEVLAYYKNDVPFSKAVAQGKANALAQEATTRLNEPLPAGIAVVPATFADDAPPALAGFYEQFAEAATEAGIMILIVQHHKNLERYLLQDATGRAVLNLDYDGKGRMTGARITQHDSQSLLHRVQTILQNLD</sequence>
<feature type="domain" description="AAA+ ATPase" evidence="1">
    <location>
        <begin position="22"/>
        <end position="199"/>
    </location>
</feature>
<accession>A0ABY4B3B0</accession>
<reference evidence="2 3" key="1">
    <citation type="submission" date="2022-03" db="EMBL/GenBank/DDBJ databases">
        <title>Hymenobactersp. isolated from the air.</title>
        <authorList>
            <person name="Won M."/>
            <person name="Kwon S.-W."/>
        </authorList>
    </citation>
    <scope>NUCLEOTIDE SEQUENCE [LARGE SCALE GENOMIC DNA]</scope>
    <source>
        <strain evidence="2 3">KACC 22596</strain>
    </source>
</reference>
<dbReference type="Pfam" id="PF13538">
    <property type="entry name" value="UvrD_C_2"/>
    <property type="match status" value="1"/>
</dbReference>
<dbReference type="InterPro" id="IPR027417">
    <property type="entry name" value="P-loop_NTPase"/>
</dbReference>
<evidence type="ECO:0000259" key="1">
    <source>
        <dbReference type="SMART" id="SM00382"/>
    </source>
</evidence>
<dbReference type="Proteomes" id="UP000831390">
    <property type="component" value="Chromosome"/>
</dbReference>
<dbReference type="Pfam" id="PF22721">
    <property type="entry name" value="TBP-TOTE"/>
    <property type="match status" value="2"/>
</dbReference>
<dbReference type="Gene3D" id="3.40.50.300">
    <property type="entry name" value="P-loop containing nucleotide triphosphate hydrolases"/>
    <property type="match status" value="2"/>
</dbReference>
<protein>
    <submittedName>
        <fullName evidence="2">AAA family ATPase</fullName>
    </submittedName>
</protein>
<dbReference type="InterPro" id="IPR027785">
    <property type="entry name" value="UvrD-like_helicase_C"/>
</dbReference>
<proteinExistence type="predicted"/>
<name>A0ABY4B3B0_9BACT</name>